<comment type="caution">
    <text evidence="2">The sequence shown here is derived from an EMBL/GenBank/DDBJ whole genome shotgun (WGS) entry which is preliminary data.</text>
</comment>
<dbReference type="Pfam" id="PF11959">
    <property type="entry name" value="DUF3473"/>
    <property type="match status" value="1"/>
</dbReference>
<dbReference type="Gene3D" id="3.20.20.370">
    <property type="entry name" value="Glycoside hydrolase/deacetylase"/>
    <property type="match status" value="1"/>
</dbReference>
<keyword evidence="3" id="KW-1185">Reference proteome</keyword>
<name>A0A498L087_9EURY</name>
<sequence length="291" mass="31501">MSHRAVLSIDVELFSQTPAYRSASGEMAATGVGLAGGEFFRETLREHDATATCFVVSGMAEQFPDAVTALADAGFEIGSHTHTHRHLSELSPADCREEIARSKEVLERVTGEPVTGFRAPSFDIGPNQFAALSEAGYRYDSSVVPSRAIPGWYGGEFDLHRPAPATAVDPDAPEGLAELPVSVMPGLRLPLTGTWIRFFGPRYTILGMKLLARRGITPVLYVHPWELVDLPAVEGVPSRVYYHTGEWMRRAIERILDQDFAFTTARSVVADSIATDPAGAAGTTDTELGEP</sequence>
<protein>
    <submittedName>
        <fullName evidence="2">DUF3473 domain-containing protein</fullName>
    </submittedName>
</protein>
<gene>
    <name evidence="2" type="ORF">EAF64_18695</name>
</gene>
<evidence type="ECO:0000313" key="2">
    <source>
        <dbReference type="EMBL" id="RXK46702.1"/>
    </source>
</evidence>
<dbReference type="InterPro" id="IPR002509">
    <property type="entry name" value="NODB_dom"/>
</dbReference>
<reference evidence="2 3" key="1">
    <citation type="submission" date="2019-01" db="EMBL/GenBank/DDBJ databases">
        <title>Halorientalis sp. F13-25 a new haloarchaeum isolated from hypersaline water.</title>
        <authorList>
            <person name="Ana D.-V."/>
            <person name="Cristina S.-P."/>
            <person name="Antonio V."/>
        </authorList>
    </citation>
    <scope>NUCLEOTIDE SEQUENCE [LARGE SCALE GENOMIC DNA]</scope>
    <source>
        <strain evidence="2 3">F13-25</strain>
    </source>
</reference>
<dbReference type="OrthoDB" id="10436at2157"/>
<dbReference type="CDD" id="cd10941">
    <property type="entry name" value="CE4_PuuE_HpPgdA_like_2"/>
    <property type="match status" value="1"/>
</dbReference>
<dbReference type="PANTHER" id="PTHR47561:SF1">
    <property type="entry name" value="POLYSACCHARIDE DEACETYLASE FAMILY PROTEIN (AFU_ORTHOLOGUE AFUA_6G05030)"/>
    <property type="match status" value="1"/>
</dbReference>
<dbReference type="EMBL" id="RDFA01000008">
    <property type="protein sequence ID" value="RXK46702.1"/>
    <property type="molecule type" value="Genomic_DNA"/>
</dbReference>
<dbReference type="AlphaFoldDB" id="A0A498L087"/>
<dbReference type="RefSeq" id="WP_129070499.1">
    <property type="nucleotide sequence ID" value="NZ_RDFA01000008.1"/>
</dbReference>
<dbReference type="GO" id="GO:0016810">
    <property type="term" value="F:hydrolase activity, acting on carbon-nitrogen (but not peptide) bonds"/>
    <property type="evidence" value="ECO:0007669"/>
    <property type="project" value="InterPro"/>
</dbReference>
<dbReference type="SUPFAM" id="SSF88713">
    <property type="entry name" value="Glycoside hydrolase/deacetylase"/>
    <property type="match status" value="1"/>
</dbReference>
<accession>A0A498L087</accession>
<evidence type="ECO:0000313" key="3">
    <source>
        <dbReference type="Proteomes" id="UP000289691"/>
    </source>
</evidence>
<evidence type="ECO:0000259" key="1">
    <source>
        <dbReference type="PROSITE" id="PS51677"/>
    </source>
</evidence>
<dbReference type="InterPro" id="IPR022560">
    <property type="entry name" value="DUF3473"/>
</dbReference>
<feature type="domain" description="NodB homology" evidence="1">
    <location>
        <begin position="21"/>
        <end position="291"/>
    </location>
</feature>
<dbReference type="InterPro" id="IPR045235">
    <property type="entry name" value="PuuE_HpPgdA-like"/>
</dbReference>
<dbReference type="Proteomes" id="UP000289691">
    <property type="component" value="Unassembled WGS sequence"/>
</dbReference>
<dbReference type="PROSITE" id="PS51677">
    <property type="entry name" value="NODB"/>
    <property type="match status" value="1"/>
</dbReference>
<proteinExistence type="predicted"/>
<dbReference type="Pfam" id="PF01522">
    <property type="entry name" value="Polysacc_deac_1"/>
    <property type="match status" value="1"/>
</dbReference>
<dbReference type="GO" id="GO:0005975">
    <property type="term" value="P:carbohydrate metabolic process"/>
    <property type="evidence" value="ECO:0007669"/>
    <property type="project" value="InterPro"/>
</dbReference>
<organism evidence="2 3">
    <name type="scientific">Halorientalis pallida</name>
    <dbReference type="NCBI Taxonomy" id="2479928"/>
    <lineage>
        <taxon>Archaea</taxon>
        <taxon>Methanobacteriati</taxon>
        <taxon>Methanobacteriota</taxon>
        <taxon>Stenosarchaea group</taxon>
        <taxon>Halobacteria</taxon>
        <taxon>Halobacteriales</taxon>
        <taxon>Haloarculaceae</taxon>
        <taxon>Halorientalis</taxon>
    </lineage>
</organism>
<dbReference type="InterPro" id="IPR011330">
    <property type="entry name" value="Glyco_hydro/deAcase_b/a-brl"/>
</dbReference>
<dbReference type="PANTHER" id="PTHR47561">
    <property type="entry name" value="POLYSACCHARIDE DEACETYLASE FAMILY PROTEIN (AFU_ORTHOLOGUE AFUA_6G05030)"/>
    <property type="match status" value="1"/>
</dbReference>